<gene>
    <name evidence="11" type="primary">gd</name>
    <name evidence="11" type="ORF">EVAR_27531_1</name>
</gene>
<protein>
    <submittedName>
        <fullName evidence="11">Serine protease gd</fullName>
    </submittedName>
</protein>
<evidence type="ECO:0000256" key="5">
    <source>
        <dbReference type="ARBA" id="ARBA00022801"/>
    </source>
</evidence>
<comment type="caution">
    <text evidence="11">The sequence shown here is derived from an EMBL/GenBank/DDBJ whole genome shotgun (WGS) entry which is preliminary data.</text>
</comment>
<sequence>METNSTTSPVPRRARQYVAPGGHDRSVTVVTSLQLDLRGAHEWSVLTLLFVVYNASAQQSQPTPKSPCPNVFMYEPPGTEPGRWYGMVTLSTDITLHGLWLNIVLDEKADIVGNWIGDVTTTDNIDFKIENTKMKIQPGPAQAVRFFVQYNQLSKVPRLQAIRLNGREICNANNPLPAVDRPDTSPDEFSTRPIGDVPNRSEPVTQRQNRPEIITQRPSRPEGSTQRSTRPELIGQKPNRQDYATQRPSRPNTPRPQDVVTAAISQDPFRPVLRPEDRPETRPIQGRPSDNGPVYIHPENPPIDKTNANPYSIGGGQHPTQTVTQHTPSRKNPSYAEPDISDDRFPPVSVRVLLVVLAALTLALIRVERDFFAAPSNQCSNFPEILIRLHDNNPASDDDYFNGGLPSIVNVSGYQGSSQTAGSNRNQLQCGRVMRNGNPNPLVVNGRPTLEGQWPWQIALYQTQTVDSKYICGGTLISKSHVITAAHCVTRKGSTRVVNKNTLTVYLGKHNLRTSVEGVQIRLVGEITVHYQYNASSFSKDAGILKLRETVQFTEWVQPACLWPENRVDLSVIIGNRGSVVGWGFDDKGVATEELTLVEMPVVDQETCIRSYSEFFARFTSDSTYCAGYRDGTSVCNGDSGGGMVFKIDNHWYLRGLVSLSVARQNEYRCDPTHYVIFTDLAKFLPWIKQIIGSDN</sequence>
<dbReference type="PROSITE" id="PS00134">
    <property type="entry name" value="TRYPSIN_HIS"/>
    <property type="match status" value="1"/>
</dbReference>
<dbReference type="InterPro" id="IPR031986">
    <property type="entry name" value="GD_N"/>
</dbReference>
<dbReference type="EMBL" id="BGZK01000472">
    <property type="protein sequence ID" value="GBP45824.1"/>
    <property type="molecule type" value="Genomic_DNA"/>
</dbReference>
<keyword evidence="12" id="KW-1185">Reference proteome</keyword>
<feature type="compositionally biased region" description="Polar residues" evidence="9">
    <location>
        <begin position="242"/>
        <end position="252"/>
    </location>
</feature>
<evidence type="ECO:0000313" key="11">
    <source>
        <dbReference type="EMBL" id="GBP45824.1"/>
    </source>
</evidence>
<dbReference type="GO" id="GO:0006508">
    <property type="term" value="P:proteolysis"/>
    <property type="evidence" value="ECO:0007669"/>
    <property type="project" value="UniProtKB-KW"/>
</dbReference>
<dbReference type="OrthoDB" id="6147874at2759"/>
<dbReference type="CDD" id="cd00190">
    <property type="entry name" value="Tryp_SPc"/>
    <property type="match status" value="1"/>
</dbReference>
<dbReference type="AlphaFoldDB" id="A0A4C1W6N2"/>
<keyword evidence="6" id="KW-0720">Serine protease</keyword>
<feature type="region of interest" description="Disordered" evidence="9">
    <location>
        <begin position="172"/>
        <end position="340"/>
    </location>
</feature>
<keyword evidence="7" id="KW-0865">Zymogen</keyword>
<dbReference type="SMART" id="SM00020">
    <property type="entry name" value="Tryp_SPc"/>
    <property type="match status" value="1"/>
</dbReference>
<feature type="compositionally biased region" description="Polar residues" evidence="9">
    <location>
        <begin position="216"/>
        <end position="228"/>
    </location>
</feature>
<dbReference type="InterPro" id="IPR043504">
    <property type="entry name" value="Peptidase_S1_PA_chymotrypsin"/>
</dbReference>
<dbReference type="Pfam" id="PF16030">
    <property type="entry name" value="GD_N"/>
    <property type="match status" value="1"/>
</dbReference>
<evidence type="ECO:0000313" key="12">
    <source>
        <dbReference type="Proteomes" id="UP000299102"/>
    </source>
</evidence>
<evidence type="ECO:0000256" key="3">
    <source>
        <dbReference type="ARBA" id="ARBA00022670"/>
    </source>
</evidence>
<keyword evidence="8" id="KW-1015">Disulfide bond</keyword>
<dbReference type="Proteomes" id="UP000299102">
    <property type="component" value="Unassembled WGS sequence"/>
</dbReference>
<keyword evidence="3 11" id="KW-0645">Protease</keyword>
<evidence type="ECO:0000256" key="2">
    <source>
        <dbReference type="ARBA" id="ARBA00022525"/>
    </source>
</evidence>
<dbReference type="GO" id="GO:0005576">
    <property type="term" value="C:extracellular region"/>
    <property type="evidence" value="ECO:0007669"/>
    <property type="project" value="UniProtKB-SubCell"/>
</dbReference>
<feature type="compositionally biased region" description="Low complexity" evidence="9">
    <location>
        <begin position="318"/>
        <end position="327"/>
    </location>
</feature>
<comment type="subcellular location">
    <subcellularLocation>
        <location evidence="1">Secreted</location>
    </subcellularLocation>
</comment>
<keyword evidence="2" id="KW-0964">Secreted</keyword>
<dbReference type="Pfam" id="PF00089">
    <property type="entry name" value="Trypsin"/>
    <property type="match status" value="1"/>
</dbReference>
<dbReference type="PANTHER" id="PTHR24260">
    <property type="match status" value="1"/>
</dbReference>
<dbReference type="FunFam" id="2.40.10.10:FF:000146">
    <property type="entry name" value="Serine protease 53"/>
    <property type="match status" value="1"/>
</dbReference>
<keyword evidence="5" id="KW-0378">Hydrolase</keyword>
<evidence type="ECO:0000256" key="4">
    <source>
        <dbReference type="ARBA" id="ARBA00022729"/>
    </source>
</evidence>
<dbReference type="PRINTS" id="PR00722">
    <property type="entry name" value="CHYMOTRYPSIN"/>
</dbReference>
<dbReference type="InterPro" id="IPR051333">
    <property type="entry name" value="CLIP_Serine_Protease"/>
</dbReference>
<dbReference type="InterPro" id="IPR001314">
    <property type="entry name" value="Peptidase_S1A"/>
</dbReference>
<dbReference type="STRING" id="151549.A0A4C1W6N2"/>
<evidence type="ECO:0000259" key="10">
    <source>
        <dbReference type="PROSITE" id="PS50240"/>
    </source>
</evidence>
<dbReference type="PANTHER" id="PTHR24260:SF143">
    <property type="entry name" value="SERINE PROTEASE GD-LIKE PROTEIN"/>
    <property type="match status" value="1"/>
</dbReference>
<keyword evidence="4" id="KW-0732">Signal</keyword>
<dbReference type="InterPro" id="IPR001254">
    <property type="entry name" value="Trypsin_dom"/>
</dbReference>
<dbReference type="SUPFAM" id="SSF50494">
    <property type="entry name" value="Trypsin-like serine proteases"/>
    <property type="match status" value="1"/>
</dbReference>
<dbReference type="Gene3D" id="2.40.10.10">
    <property type="entry name" value="Trypsin-like serine proteases"/>
    <property type="match status" value="1"/>
</dbReference>
<accession>A0A4C1W6N2</accession>
<evidence type="ECO:0000256" key="9">
    <source>
        <dbReference type="SAM" id="MobiDB-lite"/>
    </source>
</evidence>
<organism evidence="11 12">
    <name type="scientific">Eumeta variegata</name>
    <name type="common">Bagworm moth</name>
    <name type="synonym">Eumeta japonica</name>
    <dbReference type="NCBI Taxonomy" id="151549"/>
    <lineage>
        <taxon>Eukaryota</taxon>
        <taxon>Metazoa</taxon>
        <taxon>Ecdysozoa</taxon>
        <taxon>Arthropoda</taxon>
        <taxon>Hexapoda</taxon>
        <taxon>Insecta</taxon>
        <taxon>Pterygota</taxon>
        <taxon>Neoptera</taxon>
        <taxon>Endopterygota</taxon>
        <taxon>Lepidoptera</taxon>
        <taxon>Glossata</taxon>
        <taxon>Ditrysia</taxon>
        <taxon>Tineoidea</taxon>
        <taxon>Psychidae</taxon>
        <taxon>Oiketicinae</taxon>
        <taxon>Eumeta</taxon>
    </lineage>
</organism>
<dbReference type="GO" id="GO:0004252">
    <property type="term" value="F:serine-type endopeptidase activity"/>
    <property type="evidence" value="ECO:0007669"/>
    <property type="project" value="InterPro"/>
</dbReference>
<evidence type="ECO:0000256" key="1">
    <source>
        <dbReference type="ARBA" id="ARBA00004613"/>
    </source>
</evidence>
<dbReference type="PROSITE" id="PS50240">
    <property type="entry name" value="TRYPSIN_DOM"/>
    <property type="match status" value="1"/>
</dbReference>
<evidence type="ECO:0000256" key="7">
    <source>
        <dbReference type="ARBA" id="ARBA00023145"/>
    </source>
</evidence>
<feature type="domain" description="Peptidase S1" evidence="10">
    <location>
        <begin position="443"/>
        <end position="693"/>
    </location>
</feature>
<evidence type="ECO:0000256" key="6">
    <source>
        <dbReference type="ARBA" id="ARBA00022825"/>
    </source>
</evidence>
<reference evidence="11 12" key="1">
    <citation type="journal article" date="2019" name="Commun. Biol.">
        <title>The bagworm genome reveals a unique fibroin gene that provides high tensile strength.</title>
        <authorList>
            <person name="Kono N."/>
            <person name="Nakamura H."/>
            <person name="Ohtoshi R."/>
            <person name="Tomita M."/>
            <person name="Numata K."/>
            <person name="Arakawa K."/>
        </authorList>
    </citation>
    <scope>NUCLEOTIDE SEQUENCE [LARGE SCALE GENOMIC DNA]</scope>
</reference>
<dbReference type="InterPro" id="IPR009003">
    <property type="entry name" value="Peptidase_S1_PA"/>
</dbReference>
<dbReference type="InterPro" id="IPR018114">
    <property type="entry name" value="TRYPSIN_HIS"/>
</dbReference>
<name>A0A4C1W6N2_EUMVA</name>
<proteinExistence type="predicted"/>
<evidence type="ECO:0000256" key="8">
    <source>
        <dbReference type="ARBA" id="ARBA00023157"/>
    </source>
</evidence>